<comment type="similarity">
    <text evidence="1">Belongs to the short-chain dehydrogenases/reductases (SDR) family.</text>
</comment>
<comment type="caution">
    <text evidence="3">The sequence shown here is derived from an EMBL/GenBank/DDBJ whole genome shotgun (WGS) entry which is preliminary data.</text>
</comment>
<dbReference type="FunFam" id="3.40.50.720:FF:000084">
    <property type="entry name" value="Short-chain dehydrogenase reductase"/>
    <property type="match status" value="1"/>
</dbReference>
<dbReference type="PANTHER" id="PTHR42760">
    <property type="entry name" value="SHORT-CHAIN DEHYDROGENASES/REDUCTASES FAMILY MEMBER"/>
    <property type="match status" value="1"/>
</dbReference>
<accession>A0A6N9YIF2</accession>
<proteinExistence type="inferred from homology"/>
<dbReference type="PRINTS" id="PR00080">
    <property type="entry name" value="SDRFAMILY"/>
</dbReference>
<dbReference type="Gene3D" id="3.40.50.720">
    <property type="entry name" value="NAD(P)-binding Rossmann-like Domain"/>
    <property type="match status" value="1"/>
</dbReference>
<dbReference type="PRINTS" id="PR00081">
    <property type="entry name" value="GDHRDH"/>
</dbReference>
<evidence type="ECO:0000256" key="2">
    <source>
        <dbReference type="ARBA" id="ARBA00023002"/>
    </source>
</evidence>
<keyword evidence="4" id="KW-1185">Reference proteome</keyword>
<dbReference type="PROSITE" id="PS00061">
    <property type="entry name" value="ADH_SHORT"/>
    <property type="match status" value="1"/>
</dbReference>
<dbReference type="CDD" id="cd05233">
    <property type="entry name" value="SDR_c"/>
    <property type="match status" value="1"/>
</dbReference>
<dbReference type="InterPro" id="IPR036291">
    <property type="entry name" value="NAD(P)-bd_dom_sf"/>
</dbReference>
<evidence type="ECO:0000313" key="4">
    <source>
        <dbReference type="Proteomes" id="UP000469185"/>
    </source>
</evidence>
<keyword evidence="2" id="KW-0560">Oxidoreductase</keyword>
<dbReference type="InterPro" id="IPR002347">
    <property type="entry name" value="SDR_fam"/>
</dbReference>
<organism evidence="3 4">
    <name type="scientific">Phytoactinopolyspora alkaliphila</name>
    <dbReference type="NCBI Taxonomy" id="1783498"/>
    <lineage>
        <taxon>Bacteria</taxon>
        <taxon>Bacillati</taxon>
        <taxon>Actinomycetota</taxon>
        <taxon>Actinomycetes</taxon>
        <taxon>Jiangellales</taxon>
        <taxon>Jiangellaceae</taxon>
        <taxon>Phytoactinopolyspora</taxon>
    </lineage>
</organism>
<dbReference type="GO" id="GO:0016616">
    <property type="term" value="F:oxidoreductase activity, acting on the CH-OH group of donors, NAD or NADP as acceptor"/>
    <property type="evidence" value="ECO:0007669"/>
    <property type="project" value="TreeGrafter"/>
</dbReference>
<dbReference type="Proteomes" id="UP000469185">
    <property type="component" value="Unassembled WGS sequence"/>
</dbReference>
<evidence type="ECO:0000256" key="1">
    <source>
        <dbReference type="ARBA" id="ARBA00006484"/>
    </source>
</evidence>
<gene>
    <name evidence="3" type="ORF">G1H11_05265</name>
</gene>
<dbReference type="RefSeq" id="WP_163816698.1">
    <property type="nucleotide sequence ID" value="NZ_JAAGOB010000002.1"/>
</dbReference>
<name>A0A6N9YIF2_9ACTN</name>
<dbReference type="AlphaFoldDB" id="A0A6N9YIF2"/>
<reference evidence="3 4" key="1">
    <citation type="submission" date="2020-02" db="EMBL/GenBank/DDBJ databases">
        <authorList>
            <person name="Li X.-J."/>
            <person name="Feng X.-M."/>
        </authorList>
    </citation>
    <scope>NUCLEOTIDE SEQUENCE [LARGE SCALE GENOMIC DNA]</scope>
    <source>
        <strain evidence="3 4">CGMCC 4.7225</strain>
    </source>
</reference>
<sequence length="282" mass="29485">MHRFEGRVAFVTGAAHGIGRATALRLRSEGASVVLADVDEENLAWVANDVAHAEGGEPAGGGDDARGAQVFPVRCDVTDRRSVSSAVASAVDRFGALDVLVNTAGGANGPEFDDFDDDGWLRVANLNLQGVVRCIDTALPHLLASSVGGSVVSISSVNGLAAVGSMAYSAAKAGLENLTRNLAVRYGRRTLRHAGSEHRSVRFNTVAPGTVRTRVWTTDEQGLDKLENLRRMYPLDRVGEPEDIAAAVAFLASDDASWITGVTLPVDGGLLTGPLGAISPED</sequence>
<evidence type="ECO:0000313" key="3">
    <source>
        <dbReference type="EMBL" id="NED94715.1"/>
    </source>
</evidence>
<protein>
    <submittedName>
        <fullName evidence="3">SDR family oxidoreductase</fullName>
    </submittedName>
</protein>
<dbReference type="SUPFAM" id="SSF51735">
    <property type="entry name" value="NAD(P)-binding Rossmann-fold domains"/>
    <property type="match status" value="1"/>
</dbReference>
<dbReference type="EMBL" id="JAAGOB010000002">
    <property type="protein sequence ID" value="NED94715.1"/>
    <property type="molecule type" value="Genomic_DNA"/>
</dbReference>
<dbReference type="InterPro" id="IPR020904">
    <property type="entry name" value="Sc_DH/Rdtase_CS"/>
</dbReference>
<dbReference type="Pfam" id="PF13561">
    <property type="entry name" value="adh_short_C2"/>
    <property type="match status" value="1"/>
</dbReference>